<reference evidence="1" key="1">
    <citation type="journal article" date="2014" name="Front. Microbiol.">
        <title>High frequency of phylogenetically diverse reductive dehalogenase-homologous genes in deep subseafloor sedimentary metagenomes.</title>
        <authorList>
            <person name="Kawai M."/>
            <person name="Futagami T."/>
            <person name="Toyoda A."/>
            <person name="Takaki Y."/>
            <person name="Nishi S."/>
            <person name="Hori S."/>
            <person name="Arai W."/>
            <person name="Tsubouchi T."/>
            <person name="Morono Y."/>
            <person name="Uchiyama I."/>
            <person name="Ito T."/>
            <person name="Fujiyama A."/>
            <person name="Inagaki F."/>
            <person name="Takami H."/>
        </authorList>
    </citation>
    <scope>NUCLEOTIDE SEQUENCE</scope>
    <source>
        <strain evidence="1">Expedition CK06-06</strain>
    </source>
</reference>
<accession>X1LU55</accession>
<dbReference type="InterPro" id="IPR036567">
    <property type="entry name" value="RHF-like"/>
</dbReference>
<gene>
    <name evidence="1" type="ORF">S06H3_29629</name>
</gene>
<dbReference type="SUPFAM" id="SSF69754">
    <property type="entry name" value="Ribosome binding protein Y (YfiA homologue)"/>
    <property type="match status" value="1"/>
</dbReference>
<dbReference type="InterPro" id="IPR003489">
    <property type="entry name" value="RHF/RaiA"/>
</dbReference>
<dbReference type="Pfam" id="PF02482">
    <property type="entry name" value="Ribosomal_S30AE"/>
    <property type="match status" value="1"/>
</dbReference>
<organism evidence="1">
    <name type="scientific">marine sediment metagenome</name>
    <dbReference type="NCBI Taxonomy" id="412755"/>
    <lineage>
        <taxon>unclassified sequences</taxon>
        <taxon>metagenomes</taxon>
        <taxon>ecological metagenomes</taxon>
    </lineage>
</organism>
<dbReference type="EMBL" id="BARV01017376">
    <property type="protein sequence ID" value="GAI22623.1"/>
    <property type="molecule type" value="Genomic_DNA"/>
</dbReference>
<evidence type="ECO:0000313" key="1">
    <source>
        <dbReference type="EMBL" id="GAI22623.1"/>
    </source>
</evidence>
<comment type="caution">
    <text evidence="1">The sequence shown here is derived from an EMBL/GenBank/DDBJ whole genome shotgun (WGS) entry which is preliminary data.</text>
</comment>
<dbReference type="Gene3D" id="3.30.160.100">
    <property type="entry name" value="Ribosome hibernation promotion factor-like"/>
    <property type="match status" value="1"/>
</dbReference>
<proteinExistence type="predicted"/>
<dbReference type="AlphaFoldDB" id="X1LU55"/>
<sequence length="73" mass="8417">MLQYSDDIIGAEVFLRLDKAQDADNKITEIKLDIPRSPLFARKQNKTFEEATNHAIDALKKQITKQKEKMRGV</sequence>
<name>X1LU55_9ZZZZ</name>
<evidence type="ECO:0008006" key="2">
    <source>
        <dbReference type="Google" id="ProtNLM"/>
    </source>
</evidence>
<protein>
    <recommendedName>
        <fullName evidence="2">Ribosomal subunit interface protein</fullName>
    </recommendedName>
</protein>